<keyword evidence="3" id="KW-1185">Reference proteome</keyword>
<comment type="caution">
    <text evidence="2">The sequence shown here is derived from an EMBL/GenBank/DDBJ whole genome shotgun (WGS) entry which is preliminary data.</text>
</comment>
<feature type="region of interest" description="Disordered" evidence="1">
    <location>
        <begin position="1"/>
        <end position="56"/>
    </location>
</feature>
<gene>
    <name evidence="2" type="ORF">ACFSJ0_53625</name>
</gene>
<accession>A0ABW4GT99</accession>
<organism evidence="2 3">
    <name type="scientific">Nonomuraea guangzhouensis</name>
    <dbReference type="NCBI Taxonomy" id="1291555"/>
    <lineage>
        <taxon>Bacteria</taxon>
        <taxon>Bacillati</taxon>
        <taxon>Actinomycetota</taxon>
        <taxon>Actinomycetes</taxon>
        <taxon>Streptosporangiales</taxon>
        <taxon>Streptosporangiaceae</taxon>
        <taxon>Nonomuraea</taxon>
    </lineage>
</organism>
<dbReference type="RefSeq" id="WP_219537611.1">
    <property type="nucleotide sequence ID" value="NZ_JAHKRM010000039.1"/>
</dbReference>
<reference evidence="3" key="1">
    <citation type="journal article" date="2019" name="Int. J. Syst. Evol. Microbiol.">
        <title>The Global Catalogue of Microorganisms (GCM) 10K type strain sequencing project: providing services to taxonomists for standard genome sequencing and annotation.</title>
        <authorList>
            <consortium name="The Broad Institute Genomics Platform"/>
            <consortium name="The Broad Institute Genome Sequencing Center for Infectious Disease"/>
            <person name="Wu L."/>
            <person name="Ma J."/>
        </authorList>
    </citation>
    <scope>NUCLEOTIDE SEQUENCE [LARGE SCALE GENOMIC DNA]</scope>
    <source>
        <strain evidence="3">CGMCC 1.15399</strain>
    </source>
</reference>
<evidence type="ECO:0000313" key="2">
    <source>
        <dbReference type="EMBL" id="MFD1545967.1"/>
    </source>
</evidence>
<sequence>MWGGTTRPIRPRRRNVASAAGREIRSGLGCTRARSRPSRRGVRPGRHPRGGGVHLRRADDADLPLLEFLIRLVRTELADTPVPLLDSQLDILARRAAHALYLRGAIKTRRSDWRPPTRHAA</sequence>
<dbReference type="EMBL" id="JBHUCM010000053">
    <property type="protein sequence ID" value="MFD1545967.1"/>
    <property type="molecule type" value="Genomic_DNA"/>
</dbReference>
<evidence type="ECO:0008006" key="4">
    <source>
        <dbReference type="Google" id="ProtNLM"/>
    </source>
</evidence>
<evidence type="ECO:0000256" key="1">
    <source>
        <dbReference type="SAM" id="MobiDB-lite"/>
    </source>
</evidence>
<proteinExistence type="predicted"/>
<feature type="compositionally biased region" description="Basic residues" evidence="1">
    <location>
        <begin position="33"/>
        <end position="49"/>
    </location>
</feature>
<evidence type="ECO:0000313" key="3">
    <source>
        <dbReference type="Proteomes" id="UP001597097"/>
    </source>
</evidence>
<name>A0ABW4GT99_9ACTN</name>
<protein>
    <recommendedName>
        <fullName evidence="4">GNAT family N-acetyltransferase</fullName>
    </recommendedName>
</protein>
<dbReference type="Proteomes" id="UP001597097">
    <property type="component" value="Unassembled WGS sequence"/>
</dbReference>